<dbReference type="Proteomes" id="UP001142810">
    <property type="component" value="Unassembled WGS sequence"/>
</dbReference>
<evidence type="ECO:0000256" key="1">
    <source>
        <dbReference type="SAM" id="Phobius"/>
    </source>
</evidence>
<sequence>MKHLKLTKQLQTAGVIVLILAITIFFLIHKSERQGKILHQPLSNGLGNQCQFVNSECTIKLENQIFQVSLSRPPIVEERIDITIASTESFELEGAVIEGVNMYMGRLPVVLSPAEKNEWRGWFMLGACSEAKMRWQMIIKIKGQRQPALILFTTES</sequence>
<keyword evidence="1" id="KW-0472">Membrane</keyword>
<keyword evidence="3" id="KW-1185">Reference proteome</keyword>
<gene>
    <name evidence="2" type="ORF">OPS25_07845</name>
</gene>
<dbReference type="EMBL" id="JAPFRD010000010">
    <property type="protein sequence ID" value="MCW8108403.1"/>
    <property type="molecule type" value="Genomic_DNA"/>
</dbReference>
<evidence type="ECO:0000313" key="3">
    <source>
        <dbReference type="Proteomes" id="UP001142810"/>
    </source>
</evidence>
<comment type="caution">
    <text evidence="2">The sequence shown here is derived from an EMBL/GenBank/DDBJ whole genome shotgun (WGS) entry which is preliminary data.</text>
</comment>
<evidence type="ECO:0000313" key="2">
    <source>
        <dbReference type="EMBL" id="MCW8108403.1"/>
    </source>
</evidence>
<feature type="transmembrane region" description="Helical" evidence="1">
    <location>
        <begin position="12"/>
        <end position="28"/>
    </location>
</feature>
<proteinExistence type="predicted"/>
<protein>
    <submittedName>
        <fullName evidence="2">Uncharacterized protein</fullName>
    </submittedName>
</protein>
<keyword evidence="1" id="KW-0812">Transmembrane</keyword>
<accession>A0ABT3P6L4</accession>
<dbReference type="RefSeq" id="WP_265617124.1">
    <property type="nucleotide sequence ID" value="NZ_JAPFRD010000010.1"/>
</dbReference>
<name>A0ABT3P6L4_9ALTE</name>
<organism evidence="2 3">
    <name type="scientific">Alteromonas aquimaris</name>
    <dbReference type="NCBI Taxonomy" id="2998417"/>
    <lineage>
        <taxon>Bacteria</taxon>
        <taxon>Pseudomonadati</taxon>
        <taxon>Pseudomonadota</taxon>
        <taxon>Gammaproteobacteria</taxon>
        <taxon>Alteromonadales</taxon>
        <taxon>Alteromonadaceae</taxon>
        <taxon>Alteromonas/Salinimonas group</taxon>
        <taxon>Alteromonas</taxon>
    </lineage>
</organism>
<reference evidence="2" key="1">
    <citation type="submission" date="2022-11" db="EMBL/GenBank/DDBJ databases">
        <title>Alteromonas sp. nov., isolated from sea water of the Qingdao.</title>
        <authorList>
            <person name="Wang Q."/>
        </authorList>
    </citation>
    <scope>NUCLEOTIDE SEQUENCE</scope>
    <source>
        <strain evidence="2">ASW11-7</strain>
    </source>
</reference>
<keyword evidence="1" id="KW-1133">Transmembrane helix</keyword>